<dbReference type="CDD" id="cd23509">
    <property type="entry name" value="Gnk2-like"/>
    <property type="match status" value="1"/>
</dbReference>
<reference evidence="1" key="1">
    <citation type="submission" date="2015-06" db="UniProtKB">
        <authorList>
            <consortium name="EnsemblPlants"/>
        </authorList>
    </citation>
    <scope>IDENTIFICATION</scope>
</reference>
<dbReference type="AlphaFoldDB" id="M8BDH8"/>
<dbReference type="ExpressionAtlas" id="M8BDH8">
    <property type="expression patterns" value="baseline"/>
</dbReference>
<dbReference type="InterPro" id="IPR038408">
    <property type="entry name" value="GNK2_sf"/>
</dbReference>
<dbReference type="PANTHER" id="PTHR32099:SF106">
    <property type="entry name" value="GNK2-HOMOLOGOUS DOMAIN-CONTAINING PROTEIN"/>
    <property type="match status" value="1"/>
</dbReference>
<organism evidence="1">
    <name type="scientific">Aegilops tauschii</name>
    <name type="common">Tausch's goatgrass</name>
    <name type="synonym">Aegilops squarrosa</name>
    <dbReference type="NCBI Taxonomy" id="37682"/>
    <lineage>
        <taxon>Eukaryota</taxon>
        <taxon>Viridiplantae</taxon>
        <taxon>Streptophyta</taxon>
        <taxon>Embryophyta</taxon>
        <taxon>Tracheophyta</taxon>
        <taxon>Spermatophyta</taxon>
        <taxon>Magnoliopsida</taxon>
        <taxon>Liliopsida</taxon>
        <taxon>Poales</taxon>
        <taxon>Poaceae</taxon>
        <taxon>BOP clade</taxon>
        <taxon>Pooideae</taxon>
        <taxon>Triticodae</taxon>
        <taxon>Triticeae</taxon>
        <taxon>Triticinae</taxon>
        <taxon>Aegilops</taxon>
    </lineage>
</organism>
<dbReference type="EnsemblPlants" id="EMT12041">
    <property type="protein sequence ID" value="EMT12041"/>
    <property type="gene ID" value="F775_00109"/>
</dbReference>
<dbReference type="Gene3D" id="3.30.430.20">
    <property type="entry name" value="Gnk2 domain, C-X8-C-X2-C motif"/>
    <property type="match status" value="1"/>
</dbReference>
<dbReference type="Pfam" id="PF01657">
    <property type="entry name" value="Stress-antifung"/>
    <property type="match status" value="1"/>
</dbReference>
<dbReference type="InterPro" id="IPR002902">
    <property type="entry name" value="GNK2"/>
</dbReference>
<sequence length="341" mass="36553">MATKCVCAYSMVKSACTGTVLESVSFVGSSLETSGELADMSVSICLRLYQAAIRAATSCFCSVDSLSHNMFPLALTEQQSCGLVAGEPWSVCGDSGEYDDKSQYLAKLNLVAAALPKNASASPNLFATGEAGAVPEKVTALALCRGDANSRACSSCLANAFAHLPNACPGSKEAVIYYDACMLRYSDIQFLSADDSGPLGVELTYTVRNDANATSEPARYQRAVATLMNATADYAAYNSTRRFEYETKPFINGPVMVQLPATSPSSGAPMPPASATAEGCNLVIFQFMSATLVWHNMSHLKLYREKVQCSRHGSHNTLAYNSRHKPHCLALFMEERILVSM</sequence>
<dbReference type="PANTHER" id="PTHR32099">
    <property type="entry name" value="CYSTEINE-RICH REPEAT SECRETORY PROTEIN"/>
    <property type="match status" value="1"/>
</dbReference>
<evidence type="ECO:0000313" key="1">
    <source>
        <dbReference type="EnsemblPlants" id="EMT12041"/>
    </source>
</evidence>
<dbReference type="PROSITE" id="PS51473">
    <property type="entry name" value="GNK2"/>
    <property type="match status" value="1"/>
</dbReference>
<protein>
    <submittedName>
        <fullName evidence="1">Uncharacterized protein</fullName>
    </submittedName>
</protein>
<proteinExistence type="predicted"/>
<accession>M8BDH8</accession>
<name>M8BDH8_AEGTA</name>
<dbReference type="FunFam" id="3.30.430.20:FF:000004">
    <property type="entry name" value="Receptor-like serine-threonine protein kinase"/>
    <property type="match status" value="1"/>
</dbReference>